<sequence>MKPVYEKSTGYVIIEWYEKRKDASPIRHYFSAQPIKLQFHPRDEKQIVRAVFEEQMPGWLEKYAKEHDFDCHQVTKDGHVGFWIANWRLYPSNERPIPCPNINGAVEQLSSTVIPDECEELQDLVLEKMDVVKKNLGHYPSAFEPLGLYFKPEEINGKEAVMLVEDIVPERGETSDEEYLSIIQKDGRLETLIHEITTPLPEPPQEDEEEELEELEEEEVIEEELELDISFDDEVDEEEFEVTFDDESEEEEELVVTFEDEEDEGISEESFDTDSEQETLTDEDEDVTVEPIDSFQADSESTSEDVEVQETIDESIEEPSEEPSEEPTEQAVKQERKVKEETTYKVLEHADKKSKATEGQMSLF</sequence>
<feature type="compositionally biased region" description="Basic and acidic residues" evidence="1">
    <location>
        <begin position="332"/>
        <end position="356"/>
    </location>
</feature>
<feature type="compositionally biased region" description="Acidic residues" evidence="1">
    <location>
        <begin position="301"/>
        <end position="328"/>
    </location>
</feature>
<dbReference type="RefSeq" id="WP_307326567.1">
    <property type="nucleotide sequence ID" value="NZ_JAUSUG010000011.1"/>
</dbReference>
<accession>A0ABT9ZXY7</accession>
<feature type="compositionally biased region" description="Acidic residues" evidence="1">
    <location>
        <begin position="240"/>
        <end position="288"/>
    </location>
</feature>
<feature type="region of interest" description="Disordered" evidence="1">
    <location>
        <begin position="240"/>
        <end position="364"/>
    </location>
</feature>
<evidence type="ECO:0000313" key="2">
    <source>
        <dbReference type="EMBL" id="MDQ0255582.1"/>
    </source>
</evidence>
<evidence type="ECO:0000313" key="3">
    <source>
        <dbReference type="Proteomes" id="UP001230005"/>
    </source>
</evidence>
<name>A0ABT9ZXY7_9BACI</name>
<gene>
    <name evidence="2" type="ORF">J2S74_002964</name>
</gene>
<dbReference type="Proteomes" id="UP001230005">
    <property type="component" value="Unassembled WGS sequence"/>
</dbReference>
<protein>
    <submittedName>
        <fullName evidence="2">Uncharacterized protein</fullName>
    </submittedName>
</protein>
<dbReference type="EMBL" id="JAUSUG010000011">
    <property type="protein sequence ID" value="MDQ0255582.1"/>
    <property type="molecule type" value="Genomic_DNA"/>
</dbReference>
<organism evidence="2 3">
    <name type="scientific">Evansella vedderi</name>
    <dbReference type="NCBI Taxonomy" id="38282"/>
    <lineage>
        <taxon>Bacteria</taxon>
        <taxon>Bacillati</taxon>
        <taxon>Bacillota</taxon>
        <taxon>Bacilli</taxon>
        <taxon>Bacillales</taxon>
        <taxon>Bacillaceae</taxon>
        <taxon>Evansella</taxon>
    </lineage>
</organism>
<keyword evidence="3" id="KW-1185">Reference proteome</keyword>
<proteinExistence type="predicted"/>
<comment type="caution">
    <text evidence="2">The sequence shown here is derived from an EMBL/GenBank/DDBJ whole genome shotgun (WGS) entry which is preliminary data.</text>
</comment>
<evidence type="ECO:0000256" key="1">
    <source>
        <dbReference type="SAM" id="MobiDB-lite"/>
    </source>
</evidence>
<reference evidence="2 3" key="1">
    <citation type="submission" date="2023-07" db="EMBL/GenBank/DDBJ databases">
        <title>Genomic Encyclopedia of Type Strains, Phase IV (KMG-IV): sequencing the most valuable type-strain genomes for metagenomic binning, comparative biology and taxonomic classification.</title>
        <authorList>
            <person name="Goeker M."/>
        </authorList>
    </citation>
    <scope>NUCLEOTIDE SEQUENCE [LARGE SCALE GENOMIC DNA]</scope>
    <source>
        <strain evidence="2 3">DSM 9768</strain>
    </source>
</reference>